<proteinExistence type="predicted"/>
<evidence type="ECO:0008006" key="3">
    <source>
        <dbReference type="Google" id="ProtNLM"/>
    </source>
</evidence>
<dbReference type="AlphaFoldDB" id="A0A0X3BLS5"/>
<dbReference type="EMBL" id="LT158599">
    <property type="protein sequence ID" value="CVK32435.1"/>
    <property type="molecule type" value="Genomic_DNA"/>
</dbReference>
<dbReference type="Proteomes" id="UP000069850">
    <property type="component" value="Chromosome 1"/>
</dbReference>
<protein>
    <recommendedName>
        <fullName evidence="3">DUF4258 domain-containing protein</fullName>
    </recommendedName>
</protein>
<gene>
    <name evidence="1" type="ORF">MMAB1_1222</name>
</gene>
<evidence type="ECO:0000313" key="2">
    <source>
        <dbReference type="Proteomes" id="UP000069850"/>
    </source>
</evidence>
<name>A0A0X3BLS5_9EURY</name>
<accession>A0A0X3BLS5</accession>
<reference evidence="1 2" key="1">
    <citation type="submission" date="2016-01" db="EMBL/GenBank/DDBJ databases">
        <authorList>
            <person name="Manzoor S."/>
        </authorList>
    </citation>
    <scope>NUCLEOTIDE SEQUENCE [LARGE SCALE GENOMIC DNA]</scope>
    <source>
        <strain evidence="1">Methanoculleus sp MAB1</strain>
    </source>
</reference>
<dbReference type="KEGG" id="mema:MMAB1_1222"/>
<evidence type="ECO:0000313" key="1">
    <source>
        <dbReference type="EMBL" id="CVK32435.1"/>
    </source>
</evidence>
<organism evidence="1 2">
    <name type="scientific">Methanoculleus bourgensis</name>
    <dbReference type="NCBI Taxonomy" id="83986"/>
    <lineage>
        <taxon>Archaea</taxon>
        <taxon>Methanobacteriati</taxon>
        <taxon>Methanobacteriota</taxon>
        <taxon>Stenosarchaea group</taxon>
        <taxon>Methanomicrobia</taxon>
        <taxon>Methanomicrobiales</taxon>
        <taxon>Methanomicrobiaceae</taxon>
        <taxon>Methanoculleus</taxon>
    </lineage>
</organism>
<sequence>MLCFFLSAIPYAATGNSATDKAYTNDFSEYSFVYSSSAVAYIKDYEVQDSVEIAIKQAVNSGVLNKDKTALIGINDSNNSLFIKFSMDNRVITVWLIEPYTTP</sequence>